<dbReference type="InterPro" id="IPR038694">
    <property type="entry name" value="DUF427_sf"/>
</dbReference>
<feature type="domain" description="DUF427" evidence="1">
    <location>
        <begin position="162"/>
        <end position="255"/>
    </location>
</feature>
<evidence type="ECO:0000313" key="3">
    <source>
        <dbReference type="Proteomes" id="UP001336020"/>
    </source>
</evidence>
<gene>
    <name evidence="2" type="ORF">Q7514_11270</name>
</gene>
<sequence length="264" mass="29963">MSARKIAAPRPTLESDNYLYEPCERRIRGKWFGRTVVDSTRAVLVWAPGKPVPFYAFPRDDVRFDLLSASLSPSRSRPDVWQWYDIVVDDQRAYSPVFQLDIDGLDDRLAFAWFRQGEPEPGDTVYVDEDEHWFEEEAEVFTHPRDPHHRVDALPSSRHVLVTVGDTVVAETRTPVLVFETGLPTRYYVPPADVDFSRLEESALRTGCPYKGTARYWSFTGQPSSGQLPAENVAWSYEEPLAGMEPIAGHVCFYDDAADVSVSV</sequence>
<protein>
    <submittedName>
        <fullName evidence="2">DUF427 domain-containing protein</fullName>
    </submittedName>
</protein>
<dbReference type="RefSeq" id="WP_330133338.1">
    <property type="nucleotide sequence ID" value="NZ_JAUTXY010000004.1"/>
</dbReference>
<dbReference type="PANTHER" id="PTHR34310:SF9">
    <property type="entry name" value="BLR5716 PROTEIN"/>
    <property type="match status" value="1"/>
</dbReference>
<dbReference type="Gene3D" id="2.170.150.40">
    <property type="entry name" value="Domain of unknown function (DUF427)"/>
    <property type="match status" value="2"/>
</dbReference>
<dbReference type="Pfam" id="PF04248">
    <property type="entry name" value="NTP_transf_9"/>
    <property type="match status" value="1"/>
</dbReference>
<organism evidence="2 3">
    <name type="scientific">Rhodococcus artemisiae</name>
    <dbReference type="NCBI Taxonomy" id="714159"/>
    <lineage>
        <taxon>Bacteria</taxon>
        <taxon>Bacillati</taxon>
        <taxon>Actinomycetota</taxon>
        <taxon>Actinomycetes</taxon>
        <taxon>Mycobacteriales</taxon>
        <taxon>Nocardiaceae</taxon>
        <taxon>Rhodococcus</taxon>
    </lineage>
</organism>
<evidence type="ECO:0000313" key="2">
    <source>
        <dbReference type="EMBL" id="MEE2058099.1"/>
    </source>
</evidence>
<dbReference type="InterPro" id="IPR007361">
    <property type="entry name" value="DUF427"/>
</dbReference>
<dbReference type="Proteomes" id="UP001336020">
    <property type="component" value="Unassembled WGS sequence"/>
</dbReference>
<proteinExistence type="predicted"/>
<accession>A0ABU7L9A1</accession>
<reference evidence="2 3" key="1">
    <citation type="submission" date="2023-07" db="EMBL/GenBank/DDBJ databases">
        <authorList>
            <person name="Girao M."/>
            <person name="Carvalho M.F."/>
        </authorList>
    </citation>
    <scope>NUCLEOTIDE SEQUENCE [LARGE SCALE GENOMIC DNA]</scope>
    <source>
        <strain evidence="2 3">YIM65754</strain>
    </source>
</reference>
<dbReference type="EMBL" id="JAUTXY010000004">
    <property type="protein sequence ID" value="MEE2058099.1"/>
    <property type="molecule type" value="Genomic_DNA"/>
</dbReference>
<dbReference type="PANTHER" id="PTHR34310">
    <property type="entry name" value="DUF427 DOMAIN PROTEIN (AFU_ORTHOLOGUE AFUA_3G02220)"/>
    <property type="match status" value="1"/>
</dbReference>
<comment type="caution">
    <text evidence="2">The sequence shown here is derived from an EMBL/GenBank/DDBJ whole genome shotgun (WGS) entry which is preliminary data.</text>
</comment>
<name>A0ABU7L9A1_9NOCA</name>
<evidence type="ECO:0000259" key="1">
    <source>
        <dbReference type="Pfam" id="PF04248"/>
    </source>
</evidence>
<keyword evidence="3" id="KW-1185">Reference proteome</keyword>